<organism evidence="2 3">
    <name type="scientific">Kitasatospora cystarginea</name>
    <dbReference type="NCBI Taxonomy" id="58350"/>
    <lineage>
        <taxon>Bacteria</taxon>
        <taxon>Bacillati</taxon>
        <taxon>Actinomycetota</taxon>
        <taxon>Actinomycetes</taxon>
        <taxon>Kitasatosporales</taxon>
        <taxon>Streptomycetaceae</taxon>
        <taxon>Kitasatospora</taxon>
    </lineage>
</organism>
<proteinExistence type="predicted"/>
<keyword evidence="3" id="KW-1185">Reference proteome</keyword>
<feature type="transmembrane region" description="Helical" evidence="1">
    <location>
        <begin position="112"/>
        <end position="145"/>
    </location>
</feature>
<keyword evidence="1" id="KW-1133">Transmembrane helix</keyword>
<feature type="transmembrane region" description="Helical" evidence="1">
    <location>
        <begin position="338"/>
        <end position="356"/>
    </location>
</feature>
<gene>
    <name evidence="2" type="ORF">GCM10010430_77510</name>
</gene>
<reference evidence="2 3" key="1">
    <citation type="journal article" date="2019" name="Int. J. Syst. Evol. Microbiol.">
        <title>The Global Catalogue of Microorganisms (GCM) 10K type strain sequencing project: providing services to taxonomists for standard genome sequencing and annotation.</title>
        <authorList>
            <consortium name="The Broad Institute Genomics Platform"/>
            <consortium name="The Broad Institute Genome Sequencing Center for Infectious Disease"/>
            <person name="Wu L."/>
            <person name="Ma J."/>
        </authorList>
    </citation>
    <scope>NUCLEOTIDE SEQUENCE [LARGE SCALE GENOMIC DNA]</scope>
    <source>
        <strain evidence="2 3">JCM 7356</strain>
    </source>
</reference>
<feature type="transmembrane region" description="Helical" evidence="1">
    <location>
        <begin position="301"/>
        <end position="318"/>
    </location>
</feature>
<feature type="transmembrane region" description="Helical" evidence="1">
    <location>
        <begin position="258"/>
        <end position="280"/>
    </location>
</feature>
<feature type="transmembrane region" description="Helical" evidence="1">
    <location>
        <begin position="165"/>
        <end position="184"/>
    </location>
</feature>
<dbReference type="Proteomes" id="UP001500305">
    <property type="component" value="Unassembled WGS sequence"/>
</dbReference>
<dbReference type="EMBL" id="BAAATR010000071">
    <property type="protein sequence ID" value="GAA2279942.1"/>
    <property type="molecule type" value="Genomic_DNA"/>
</dbReference>
<comment type="caution">
    <text evidence="2">The sequence shown here is derived from an EMBL/GenBank/DDBJ whole genome shotgun (WGS) entry which is preliminary data.</text>
</comment>
<sequence length="374" mass="40694">MAGAVVEAHQEESPTATAQAASRRWWSRWPEWSSYLAVAWSLLYGLAGLYWALGGEGYPFRKTADDRASASILEPSSASVVAPVIAVFCAVGALVGVLMIRGWGTAWQRKALLAYGWLSVCVLTFLVPDYSLLGLLVFSPLLLVFAFTGVPGNQTLGDILYWHRGNLVIVFVGGLLWAAMTLAYQRRTSGQCGRCGRGAGAAAPWTEAATALRWGRWAVWTAVISTLPYDITRLAWYFGWPLGISDAFLKDMRDTPYMLEIGLGLGIVSTLGSLLTHGLVSRWGEVWPRWVPVKRGKRIHPATAIVPASIVSVVLIPGGLMNIRGYDAAMPGTNGPGMFWLVWGAALGVATYSYYLRRRGGCRYCGQGQRLSTL</sequence>
<name>A0ABN3F0D2_9ACTN</name>
<evidence type="ECO:0000313" key="3">
    <source>
        <dbReference type="Proteomes" id="UP001500305"/>
    </source>
</evidence>
<feature type="transmembrane region" description="Helical" evidence="1">
    <location>
        <begin position="32"/>
        <end position="53"/>
    </location>
</feature>
<protein>
    <recommendedName>
        <fullName evidence="4">NYN domain-containing protein</fullName>
    </recommendedName>
</protein>
<dbReference type="RefSeq" id="WP_344641256.1">
    <property type="nucleotide sequence ID" value="NZ_BAAATR010000071.1"/>
</dbReference>
<keyword evidence="1" id="KW-0812">Transmembrane</keyword>
<evidence type="ECO:0000256" key="1">
    <source>
        <dbReference type="SAM" id="Phobius"/>
    </source>
</evidence>
<feature type="transmembrane region" description="Helical" evidence="1">
    <location>
        <begin position="217"/>
        <end position="238"/>
    </location>
</feature>
<feature type="transmembrane region" description="Helical" evidence="1">
    <location>
        <begin position="80"/>
        <end position="100"/>
    </location>
</feature>
<evidence type="ECO:0008006" key="4">
    <source>
        <dbReference type="Google" id="ProtNLM"/>
    </source>
</evidence>
<keyword evidence="1" id="KW-0472">Membrane</keyword>
<accession>A0ABN3F0D2</accession>
<evidence type="ECO:0000313" key="2">
    <source>
        <dbReference type="EMBL" id="GAA2279942.1"/>
    </source>
</evidence>